<comment type="caution">
    <text evidence="2">The sequence shown here is derived from an EMBL/GenBank/DDBJ whole genome shotgun (WGS) entry which is preliminary data.</text>
</comment>
<organism evidence="2 3">
    <name type="scientific">Roseivirga misakiensis</name>
    <dbReference type="NCBI Taxonomy" id="1563681"/>
    <lineage>
        <taxon>Bacteria</taxon>
        <taxon>Pseudomonadati</taxon>
        <taxon>Bacteroidota</taxon>
        <taxon>Cytophagia</taxon>
        <taxon>Cytophagales</taxon>
        <taxon>Roseivirgaceae</taxon>
        <taxon>Roseivirga</taxon>
    </lineage>
</organism>
<sequence>MQTFDFWNKLNLHRTKIVVFTLLIALPFVGAKAQSRKSGVTLHRLESDQKTFKYGFLLGVHTNSYGIQYSDRFDTPAYDQTSAIISQQNTGFDLGFMVNFRLADQLSIRVVPVKIGLYQNAVEYHNVDGSIQEQLIESTRIEPGIFMKYRSIRRNNTRMYLVAGLSGSIRSGREDLVTDEDRLEIRKVNMKFEVGIGIDNYFEFFKFSPEFRYARGLANVMNSQDNFFHNGLRRITTHNFTLYLHFSD</sequence>
<dbReference type="AlphaFoldDB" id="A0A1E5T208"/>
<dbReference type="RefSeq" id="WP_069836916.1">
    <property type="nucleotide sequence ID" value="NZ_MDGQ01000005.1"/>
</dbReference>
<evidence type="ECO:0000313" key="2">
    <source>
        <dbReference type="EMBL" id="OEK05412.1"/>
    </source>
</evidence>
<dbReference type="Proteomes" id="UP000095552">
    <property type="component" value="Unassembled WGS sequence"/>
</dbReference>
<dbReference type="STRING" id="1563681.BFP71_18655"/>
<feature type="domain" description="Outer membrane protein beta-barrel" evidence="1">
    <location>
        <begin position="33"/>
        <end position="221"/>
    </location>
</feature>
<evidence type="ECO:0000259" key="1">
    <source>
        <dbReference type="Pfam" id="PF13568"/>
    </source>
</evidence>
<proteinExistence type="predicted"/>
<dbReference type="OrthoDB" id="1467485at2"/>
<dbReference type="Pfam" id="PF13568">
    <property type="entry name" value="OMP_b-brl_2"/>
    <property type="match status" value="1"/>
</dbReference>
<keyword evidence="3" id="KW-1185">Reference proteome</keyword>
<protein>
    <recommendedName>
        <fullName evidence="1">Outer membrane protein beta-barrel domain-containing protein</fullName>
    </recommendedName>
</protein>
<reference evidence="2 3" key="1">
    <citation type="submission" date="2016-08" db="EMBL/GenBank/DDBJ databases">
        <title>Draft genome of Fabibacter sp. strain SK-8.</title>
        <authorList>
            <person name="Wong S.-K."/>
            <person name="Hamasaki K."/>
            <person name="Yoshizawa S."/>
        </authorList>
    </citation>
    <scope>NUCLEOTIDE SEQUENCE [LARGE SCALE GENOMIC DNA]</scope>
    <source>
        <strain evidence="2 3">SK-8</strain>
    </source>
</reference>
<name>A0A1E5T208_9BACT</name>
<dbReference type="InterPro" id="IPR025665">
    <property type="entry name" value="Beta-barrel_OMP_2"/>
</dbReference>
<accession>A0A1E5T208</accession>
<gene>
    <name evidence="2" type="ORF">BFP71_18655</name>
</gene>
<dbReference type="EMBL" id="MDGQ01000005">
    <property type="protein sequence ID" value="OEK05412.1"/>
    <property type="molecule type" value="Genomic_DNA"/>
</dbReference>
<evidence type="ECO:0000313" key="3">
    <source>
        <dbReference type="Proteomes" id="UP000095552"/>
    </source>
</evidence>